<name>A0A1M6NU18_MALRU</name>
<dbReference type="Proteomes" id="UP000184171">
    <property type="component" value="Unassembled WGS sequence"/>
</dbReference>
<evidence type="ECO:0000313" key="3">
    <source>
        <dbReference type="Proteomes" id="UP000184171"/>
    </source>
</evidence>
<dbReference type="PANTHER" id="PTHR46889:SF4">
    <property type="entry name" value="TRANSPOSASE INSO FOR INSERTION SEQUENCE ELEMENT IS911B-RELATED"/>
    <property type="match status" value="1"/>
</dbReference>
<proteinExistence type="predicted"/>
<dbReference type="InterPro" id="IPR048020">
    <property type="entry name" value="Transpos_IS3"/>
</dbReference>
<protein>
    <submittedName>
        <fullName evidence="2">Transposase InsO and inactivated derivatives</fullName>
    </submittedName>
</protein>
<organism evidence="2 3">
    <name type="scientific">Malonomonas rubra DSM 5091</name>
    <dbReference type="NCBI Taxonomy" id="1122189"/>
    <lineage>
        <taxon>Bacteria</taxon>
        <taxon>Pseudomonadati</taxon>
        <taxon>Thermodesulfobacteriota</taxon>
        <taxon>Desulfuromonadia</taxon>
        <taxon>Desulfuromonadales</taxon>
        <taxon>Geopsychrobacteraceae</taxon>
        <taxon>Malonomonas</taxon>
    </lineage>
</organism>
<gene>
    <name evidence="2" type="ORF">SAMN02745165_03706</name>
</gene>
<dbReference type="EMBL" id="FQZT01000034">
    <property type="protein sequence ID" value="SHJ99237.1"/>
    <property type="molecule type" value="Genomic_DNA"/>
</dbReference>
<dbReference type="PANTHER" id="PTHR46889">
    <property type="entry name" value="TRANSPOSASE INSF FOR INSERTION SEQUENCE IS3B-RELATED"/>
    <property type="match status" value="1"/>
</dbReference>
<dbReference type="PROSITE" id="PS50994">
    <property type="entry name" value="INTEGRASE"/>
    <property type="match status" value="1"/>
</dbReference>
<reference evidence="2 3" key="1">
    <citation type="submission" date="2016-11" db="EMBL/GenBank/DDBJ databases">
        <authorList>
            <person name="Jaros S."/>
            <person name="Januszkiewicz K."/>
            <person name="Wedrychowicz H."/>
        </authorList>
    </citation>
    <scope>NUCLEOTIDE SEQUENCE [LARGE SCALE GENOMIC DNA]</scope>
    <source>
        <strain evidence="2 3">DSM 5091</strain>
    </source>
</reference>
<dbReference type="SUPFAM" id="SSF53098">
    <property type="entry name" value="Ribonuclease H-like"/>
    <property type="match status" value="1"/>
</dbReference>
<evidence type="ECO:0000313" key="2">
    <source>
        <dbReference type="EMBL" id="SHJ99237.1"/>
    </source>
</evidence>
<evidence type="ECO:0000259" key="1">
    <source>
        <dbReference type="PROSITE" id="PS50994"/>
    </source>
</evidence>
<dbReference type="STRING" id="1122189.SAMN02745165_03706"/>
<dbReference type="InterPro" id="IPR036397">
    <property type="entry name" value="RNaseH_sf"/>
</dbReference>
<dbReference type="NCBIfam" id="NF033516">
    <property type="entry name" value="transpos_IS3"/>
    <property type="match status" value="1"/>
</dbReference>
<dbReference type="InterPro" id="IPR012337">
    <property type="entry name" value="RNaseH-like_sf"/>
</dbReference>
<dbReference type="InterPro" id="IPR001584">
    <property type="entry name" value="Integrase_cat-core"/>
</dbReference>
<keyword evidence="3" id="KW-1185">Reference proteome</keyword>
<dbReference type="Gene3D" id="3.30.420.10">
    <property type="entry name" value="Ribonuclease H-like superfamily/Ribonuclease H"/>
    <property type="match status" value="1"/>
</dbReference>
<dbReference type="InterPro" id="IPR050900">
    <property type="entry name" value="Transposase_IS3/IS150/IS904"/>
</dbReference>
<dbReference type="GO" id="GO:0003676">
    <property type="term" value="F:nucleic acid binding"/>
    <property type="evidence" value="ECO:0007669"/>
    <property type="project" value="InterPro"/>
</dbReference>
<dbReference type="Pfam" id="PF00665">
    <property type="entry name" value="rve"/>
    <property type="match status" value="1"/>
</dbReference>
<accession>A0A1M6NU18</accession>
<sequence>MLIDDAISQGARLKLAAETLGLAARTIQRWRLQKEDRRRGPLTAPANKLSVEEQKHVLAVANSPEYRELSPKQIVPRLADRGQYIASESTFYRILRATNQLTHRQRSRPATHRRPKEKTATGPCQVWSWDITYLRSSIRGQFFYLYMILDVWSRKIIAATVFPKECSQNSALLFVKAFHQYSVDPKSLTLHSDNGGPMKGSTMLATLQRLGVVPSFSRPGVSNDNPFSESLFRTMKYRPEYPSRPFATEQDAQKWVDAFVHWYNTEHLHSEIRFVTPDDRHYGRDTAKLKNRKNVYEQAREKNPERWARQIRNWTPIEIVRLNPERKRPSEEGLKSEAA</sequence>
<dbReference type="GO" id="GO:0015074">
    <property type="term" value="P:DNA integration"/>
    <property type="evidence" value="ECO:0007669"/>
    <property type="project" value="InterPro"/>
</dbReference>
<dbReference type="AlphaFoldDB" id="A0A1M6NU18"/>
<feature type="domain" description="Integrase catalytic" evidence="1">
    <location>
        <begin position="119"/>
        <end position="285"/>
    </location>
</feature>
<dbReference type="Pfam" id="PF13565">
    <property type="entry name" value="HTH_32"/>
    <property type="match status" value="1"/>
</dbReference>